<dbReference type="InterPro" id="IPR012654">
    <property type="entry name" value="CHP02391"/>
</dbReference>
<sequence>MIVRTIAPEGIPRPTGEDGYALLDVVWQHFSDSLRWPTFDHVDRKLYARGLKFEDAVRQLCPALLRGVDADLKRLPQGPTELSLTVAGAANCTNTETAVNSVLVLVRTAALIEPHYQPREAGALPELRPDDLAPPVDDIQLALLTKKSRFVGFALALHEPCFRGGGHNLDDLDWTLRFDRNIRPFAGIHRLNEYWRIREQMLGPTRVAADNTSFGHRPEATLAPRLTAVPIVASEVEQSTETMEVTCMLHPLIAEVAAERYNGGFYYDAVRSALQAVEHRVQNLVGTTEVGERLMGIAFANKPGPPKITVTRSAGGSLESEQNGMHFLFKGAMGAVRNPRMHGPDEKDARDEADEMLVLASFLMRRLDIEDEQRKAASLGP</sequence>
<dbReference type="EMBL" id="AP035884">
    <property type="protein sequence ID" value="BFP53706.1"/>
    <property type="molecule type" value="Genomic_DNA"/>
</dbReference>
<accession>A0AB33KEK3</accession>
<feature type="domain" description="Conserved hypothetical protein CHP02391" evidence="1">
    <location>
        <begin position="249"/>
        <end position="367"/>
    </location>
</feature>
<proteinExistence type="predicted"/>
<evidence type="ECO:0000259" key="1">
    <source>
        <dbReference type="Pfam" id="PF09509"/>
    </source>
</evidence>
<evidence type="ECO:0000313" key="2">
    <source>
        <dbReference type="EMBL" id="BFP53706.1"/>
    </source>
</evidence>
<organism evidence="2">
    <name type="scientific">Streptomyces sp. CMC78</name>
    <dbReference type="NCBI Taxonomy" id="3231512"/>
    <lineage>
        <taxon>Bacteria</taxon>
        <taxon>Bacillati</taxon>
        <taxon>Actinomycetota</taxon>
        <taxon>Actinomycetes</taxon>
        <taxon>Kitasatosporales</taxon>
        <taxon>Streptomycetaceae</taxon>
        <taxon>Streptomyces</taxon>
    </lineage>
</organism>
<dbReference type="Pfam" id="PF09509">
    <property type="entry name" value="Hypoth_Ymh"/>
    <property type="match status" value="1"/>
</dbReference>
<name>A0AB33KEK3_9ACTN</name>
<protein>
    <recommendedName>
        <fullName evidence="1">Conserved hypothetical protein CHP02391 domain-containing protein</fullName>
    </recommendedName>
</protein>
<dbReference type="AlphaFoldDB" id="A0AB33KEK3"/>
<gene>
    <name evidence="2" type="ORF">SCMC78_35130</name>
</gene>
<dbReference type="NCBIfam" id="TIGR02391">
    <property type="entry name" value="hypoth_ymh"/>
    <property type="match status" value="1"/>
</dbReference>
<dbReference type="KEGG" id="stcm:SCMC78_35130"/>
<reference evidence="2" key="1">
    <citation type="submission" date="2024-07" db="EMBL/GenBank/DDBJ databases">
        <title>Complete genome sequences of cellulolytic bacteria, Kitasatospora sp. CMC57 and Streptomyces sp. CMC78, isolated from Japanese agricultural soil.</title>
        <authorList>
            <person name="Hashimoto T."/>
            <person name="Ito M."/>
            <person name="Iwamoto M."/>
            <person name="Fukahori D."/>
            <person name="Shoda T."/>
            <person name="Sakoda M."/>
            <person name="Morohoshi T."/>
            <person name="Mitsuboshi M."/>
            <person name="Nishizawa T."/>
        </authorList>
    </citation>
    <scope>NUCLEOTIDE SEQUENCE</scope>
    <source>
        <strain evidence="2">CMC78</strain>
    </source>
</reference>